<keyword evidence="1" id="KW-0732">Signal</keyword>
<sequence>MWLAVKLFSFLLLLQPGIADTNDQTSATVNRGSFQNPSARLRPRFRYWLPDSGVDAEIVQQNIKAAGSLGAGGVEFLPFYNYGGQLGPAPAGSNWSRDGFGTEAFHSMFLAALHAHKEAGLVMDFPLGPNQGQGVPADPSNEGLQWDLEPFSVSIPGDGHFDGEIPGWGAGELVALVSAEVLRSTNSSHLQLTLKNGTLTDWASKVSSTGSVSLDLPTSQNTYRLFAFYQFLSHNKNLQYSSTPAKTIFDNGSYVVDHFTARGAKVTTKFWEEYILPGGVKELLMEVGNYGWEDSIEILSNISWTPSLPSTFQSKYGYDLKSVLPIIMFSNNNINTQSTQPGAIECLLNTPDHGLGYINDFRGVLVDGYRSYLEELTRWVNSELNLQMSAQVSYNLPMDMESNIPFVNAPECESLQFKDSIDGYRQFTGSAHLAGKRVISNEMGAVMMKVYQLTHSELLYSINRAIVGGVNQMVFHGQSYTGEYYGTTWPGYTAFLYLFSEMYSDKQPSWDHGFGDLLNYTARVQYLQQSGVPRTDVAIYNKVSGTDPNFPTLYTANDLIDAGYTYSYLSPDNFALPEANVHDGTLAPNGPAYKVLVITSNSNLTLSGVHYIQKYAHAGLPVILSGGDPGVYASNDDRDKTSIRKAIQALKKSANVYSVSAGQVSAKLHALSLRPQVATQTNGTWYTTWREDSQTGIDHAFVFCDVNASTGTLDISTHKTPFLFDPWTGSKEPLLGYTQSKSRVTIPLSLAGNQTIIIGFSEDEDISTKHATNTPSSVIGYDTQGNAAVSASKSQQSLVLSNGKKVMLPSSKVASSIVLSNWTLTAEHWEAPSNISDASTIATKHNTTHQLVSLVSWRQIEGLTNSSGLGYYTTHITWPPVKGSADGAYLFLPPITHTARLYVNGHQLPPLDLTAPQADLSTYLKKGSNALTVIVPTTMWNYIRSIADEIETVNVSIDSLMAAAGYGLPQATDNGLIGDVKLVPYITVKL</sequence>
<dbReference type="GeneID" id="81372027"/>
<dbReference type="PANTHER" id="PTHR36848">
    <property type="entry name" value="DNA-BINDING PROTEIN (PUTATIVE SECRETED PROTEIN)-RELATED"/>
    <property type="match status" value="1"/>
</dbReference>
<keyword evidence="3" id="KW-1185">Reference proteome</keyword>
<dbReference type="Pfam" id="PF17132">
    <property type="entry name" value="Glyco_hydro_106"/>
    <property type="match status" value="1"/>
</dbReference>
<accession>A0A9W9VMJ0</accession>
<dbReference type="OrthoDB" id="2588159at2759"/>
<gene>
    <name evidence="2" type="ORF">N7509_008410</name>
</gene>
<reference evidence="2" key="2">
    <citation type="journal article" date="2023" name="IMA Fungus">
        <title>Comparative genomic study of the Penicillium genus elucidates a diverse pangenome and 15 lateral gene transfer events.</title>
        <authorList>
            <person name="Petersen C."/>
            <person name="Sorensen T."/>
            <person name="Nielsen M.R."/>
            <person name="Sondergaard T.E."/>
            <person name="Sorensen J.L."/>
            <person name="Fitzpatrick D.A."/>
            <person name="Frisvad J.C."/>
            <person name="Nielsen K.L."/>
        </authorList>
    </citation>
    <scope>NUCLEOTIDE SEQUENCE</scope>
    <source>
        <strain evidence="2">IBT 29677</strain>
    </source>
</reference>
<dbReference type="InterPro" id="IPR053161">
    <property type="entry name" value="Ulvan_degrading_GH"/>
</dbReference>
<dbReference type="EMBL" id="JAPZBU010000009">
    <property type="protein sequence ID" value="KAJ5385869.1"/>
    <property type="molecule type" value="Genomic_DNA"/>
</dbReference>
<comment type="caution">
    <text evidence="2">The sequence shown here is derived from an EMBL/GenBank/DDBJ whole genome shotgun (WGS) entry which is preliminary data.</text>
</comment>
<reference evidence="2" key="1">
    <citation type="submission" date="2022-12" db="EMBL/GenBank/DDBJ databases">
        <authorList>
            <person name="Petersen C."/>
        </authorList>
    </citation>
    <scope>NUCLEOTIDE SEQUENCE</scope>
    <source>
        <strain evidence="2">IBT 29677</strain>
    </source>
</reference>
<dbReference type="AlphaFoldDB" id="A0A9W9VMJ0"/>
<proteinExistence type="predicted"/>
<dbReference type="Gene3D" id="2.60.120.260">
    <property type="entry name" value="Galactose-binding domain-like"/>
    <property type="match status" value="1"/>
</dbReference>
<dbReference type="SUPFAM" id="SSF49785">
    <property type="entry name" value="Galactose-binding domain-like"/>
    <property type="match status" value="1"/>
</dbReference>
<evidence type="ECO:0000313" key="2">
    <source>
        <dbReference type="EMBL" id="KAJ5385869.1"/>
    </source>
</evidence>
<feature type="signal peptide" evidence="1">
    <location>
        <begin position="1"/>
        <end position="19"/>
    </location>
</feature>
<dbReference type="Proteomes" id="UP001147747">
    <property type="component" value="Unassembled WGS sequence"/>
</dbReference>
<feature type="chain" id="PRO_5040819611" description="Secreted protein" evidence="1">
    <location>
        <begin position="20"/>
        <end position="990"/>
    </location>
</feature>
<evidence type="ECO:0000313" key="3">
    <source>
        <dbReference type="Proteomes" id="UP001147747"/>
    </source>
</evidence>
<evidence type="ECO:0008006" key="4">
    <source>
        <dbReference type="Google" id="ProtNLM"/>
    </source>
</evidence>
<evidence type="ECO:0000256" key="1">
    <source>
        <dbReference type="SAM" id="SignalP"/>
    </source>
</evidence>
<dbReference type="PANTHER" id="PTHR36848:SF2">
    <property type="entry name" value="SECRETED PROTEIN"/>
    <property type="match status" value="1"/>
</dbReference>
<organism evidence="2 3">
    <name type="scientific">Penicillium cosmopolitanum</name>
    <dbReference type="NCBI Taxonomy" id="1131564"/>
    <lineage>
        <taxon>Eukaryota</taxon>
        <taxon>Fungi</taxon>
        <taxon>Dikarya</taxon>
        <taxon>Ascomycota</taxon>
        <taxon>Pezizomycotina</taxon>
        <taxon>Eurotiomycetes</taxon>
        <taxon>Eurotiomycetidae</taxon>
        <taxon>Eurotiales</taxon>
        <taxon>Aspergillaceae</taxon>
        <taxon>Penicillium</taxon>
    </lineage>
</organism>
<dbReference type="RefSeq" id="XP_056483667.1">
    <property type="nucleotide sequence ID" value="XM_056633047.1"/>
</dbReference>
<protein>
    <recommendedName>
        <fullName evidence="4">Secreted protein</fullName>
    </recommendedName>
</protein>
<name>A0A9W9VMJ0_9EURO</name>
<dbReference type="InterPro" id="IPR008979">
    <property type="entry name" value="Galactose-bd-like_sf"/>
</dbReference>